<reference evidence="2 3" key="1">
    <citation type="submission" date="2019-03" db="EMBL/GenBank/DDBJ databases">
        <title>Genomic Encyclopedia of Type Strains, Phase IV (KMG-IV): sequencing the most valuable type-strain genomes for metagenomic binning, comparative biology and taxonomic classification.</title>
        <authorList>
            <person name="Goeker M."/>
        </authorList>
    </citation>
    <scope>NUCLEOTIDE SEQUENCE [LARGE SCALE GENOMIC DNA]</scope>
    <source>
        <strain evidence="2 3">DSM 44496</strain>
    </source>
</reference>
<dbReference type="AlphaFoldDB" id="A0A4R6NYI4"/>
<protein>
    <submittedName>
        <fullName evidence="2">Uncharacterized protein</fullName>
    </submittedName>
</protein>
<dbReference type="Proteomes" id="UP000295087">
    <property type="component" value="Unassembled WGS sequence"/>
</dbReference>
<keyword evidence="1" id="KW-0175">Coiled coil</keyword>
<name>A0A4R6NYI4_NOCIG</name>
<evidence type="ECO:0000313" key="3">
    <source>
        <dbReference type="Proteomes" id="UP000295087"/>
    </source>
</evidence>
<evidence type="ECO:0000256" key="1">
    <source>
        <dbReference type="SAM" id="Coils"/>
    </source>
</evidence>
<sequence length="104" mass="11838">MSISDHIGGYASPIYERVEELAEAVDWTTGTAQNRALRDYLHALNQITTIRTQAEARLTRIEEARAELVAAVDQEAKEEADRERRSQAARKMWARRKQQIVDAA</sequence>
<proteinExistence type="predicted"/>
<keyword evidence="3" id="KW-1185">Reference proteome</keyword>
<gene>
    <name evidence="2" type="ORF">DFR75_11288</name>
</gene>
<comment type="caution">
    <text evidence="2">The sequence shown here is derived from an EMBL/GenBank/DDBJ whole genome shotgun (WGS) entry which is preliminary data.</text>
</comment>
<dbReference type="RefSeq" id="WP_067496828.1">
    <property type="nucleotide sequence ID" value="NZ_SNXK01000012.1"/>
</dbReference>
<dbReference type="EMBL" id="SNXK01000012">
    <property type="protein sequence ID" value="TDP29820.1"/>
    <property type="molecule type" value="Genomic_DNA"/>
</dbReference>
<accession>A0A4R6NYI4</accession>
<feature type="coiled-coil region" evidence="1">
    <location>
        <begin position="51"/>
        <end position="81"/>
    </location>
</feature>
<organism evidence="2 3">
    <name type="scientific">Nocardia ignorata</name>
    <dbReference type="NCBI Taxonomy" id="145285"/>
    <lineage>
        <taxon>Bacteria</taxon>
        <taxon>Bacillati</taxon>
        <taxon>Actinomycetota</taxon>
        <taxon>Actinomycetes</taxon>
        <taxon>Mycobacteriales</taxon>
        <taxon>Nocardiaceae</taxon>
        <taxon>Nocardia</taxon>
    </lineage>
</organism>
<evidence type="ECO:0000313" key="2">
    <source>
        <dbReference type="EMBL" id="TDP29820.1"/>
    </source>
</evidence>